<name>A0ABD1G4D6_SALDI</name>
<feature type="transmembrane region" description="Helical" evidence="6">
    <location>
        <begin position="80"/>
        <end position="102"/>
    </location>
</feature>
<comment type="caution">
    <text evidence="8">The sequence shown here is derived from an EMBL/GenBank/DDBJ whole genome shotgun (WGS) entry which is preliminary data.</text>
</comment>
<dbReference type="PANTHER" id="PTHR31218">
    <property type="entry name" value="WAT1-RELATED PROTEIN"/>
    <property type="match status" value="1"/>
</dbReference>
<evidence type="ECO:0000256" key="5">
    <source>
        <dbReference type="ARBA" id="ARBA00023136"/>
    </source>
</evidence>
<evidence type="ECO:0000256" key="3">
    <source>
        <dbReference type="ARBA" id="ARBA00022692"/>
    </source>
</evidence>
<sequence length="369" mass="40401">MAAGDRSYFCYREALPFGAMVSMECLNVGLNTLFKFAADRGMSRHVFLVYAYAVAALVLLPSLFFSLRRSRVLPPLTSSILLKMFLLGAVGYASQIMGYTGINYGSPTLASAMSNLAPAFTFLLAVIFRMEKVELSSRTSRAKLAGTIVSISGAFVVTFYKGPSINASFSSSPPSLHQLVLDSPRSDWITGSLFLTVEYMLVPVWYILVTHIMKEYPSEFTIIFFYTSSVSVLAAIAGTFAEPDSSKWTIRPNIALVSMLCSGVFNCCINNSVHSWALHLRGPVYVAMFKPLSIAIAAAMGVVFLGDTLYLGSIIGATIIVIGFYTVMWGKAQEEFGEFAIETTTDLESSMDQNHPLLQSYKSHGLHKK</sequence>
<comment type="similarity">
    <text evidence="2 6">Belongs to the drug/metabolite transporter (DMT) superfamily. Plant drug/metabolite exporter (P-DME) (TC 2.A.7.4) family.</text>
</comment>
<feature type="transmembrane region" description="Helical" evidence="6">
    <location>
        <begin position="108"/>
        <end position="130"/>
    </location>
</feature>
<evidence type="ECO:0000256" key="1">
    <source>
        <dbReference type="ARBA" id="ARBA00004141"/>
    </source>
</evidence>
<dbReference type="EMBL" id="JBEAFC010000010">
    <property type="protein sequence ID" value="KAL1538595.1"/>
    <property type="molecule type" value="Genomic_DNA"/>
</dbReference>
<evidence type="ECO:0000259" key="7">
    <source>
        <dbReference type="Pfam" id="PF00892"/>
    </source>
</evidence>
<evidence type="ECO:0000256" key="6">
    <source>
        <dbReference type="RuleBase" id="RU363077"/>
    </source>
</evidence>
<dbReference type="Proteomes" id="UP001567538">
    <property type="component" value="Unassembled WGS sequence"/>
</dbReference>
<dbReference type="GO" id="GO:0016020">
    <property type="term" value="C:membrane"/>
    <property type="evidence" value="ECO:0007669"/>
    <property type="project" value="UniProtKB-SubCell"/>
</dbReference>
<evidence type="ECO:0000313" key="8">
    <source>
        <dbReference type="EMBL" id="KAL1538595.1"/>
    </source>
</evidence>
<evidence type="ECO:0000313" key="9">
    <source>
        <dbReference type="Proteomes" id="UP001567538"/>
    </source>
</evidence>
<dbReference type="InterPro" id="IPR000620">
    <property type="entry name" value="EamA_dom"/>
</dbReference>
<dbReference type="InterPro" id="IPR037185">
    <property type="entry name" value="EmrE-like"/>
</dbReference>
<dbReference type="Pfam" id="PF00892">
    <property type="entry name" value="EamA"/>
    <property type="match status" value="1"/>
</dbReference>
<reference evidence="8 9" key="1">
    <citation type="submission" date="2024-06" db="EMBL/GenBank/DDBJ databases">
        <title>A chromosome level genome sequence of Diviner's sage (Salvia divinorum).</title>
        <authorList>
            <person name="Ford S.A."/>
            <person name="Ro D.-K."/>
            <person name="Ness R.W."/>
            <person name="Phillips M.A."/>
        </authorList>
    </citation>
    <scope>NUCLEOTIDE SEQUENCE [LARGE SCALE GENOMIC DNA]</scope>
    <source>
        <strain evidence="8">SAF-2024a</strain>
        <tissue evidence="8">Leaf</tissue>
    </source>
</reference>
<dbReference type="InterPro" id="IPR030184">
    <property type="entry name" value="WAT1-related"/>
</dbReference>
<feature type="transmembrane region" description="Helical" evidence="6">
    <location>
        <begin position="220"/>
        <end position="241"/>
    </location>
</feature>
<feature type="transmembrane region" description="Helical" evidence="6">
    <location>
        <begin position="188"/>
        <end position="208"/>
    </location>
</feature>
<protein>
    <recommendedName>
        <fullName evidence="6">WAT1-related protein</fullName>
    </recommendedName>
</protein>
<feature type="domain" description="EamA" evidence="7">
    <location>
        <begin position="41"/>
        <end position="158"/>
    </location>
</feature>
<feature type="transmembrane region" description="Helical" evidence="6">
    <location>
        <begin position="142"/>
        <end position="160"/>
    </location>
</feature>
<feature type="transmembrane region" description="Helical" evidence="6">
    <location>
        <begin position="47"/>
        <end position="68"/>
    </location>
</feature>
<accession>A0ABD1G4D6</accession>
<keyword evidence="4 6" id="KW-1133">Transmembrane helix</keyword>
<gene>
    <name evidence="8" type="ORF">AAHA92_27322</name>
</gene>
<feature type="transmembrane region" description="Helical" evidence="6">
    <location>
        <begin position="310"/>
        <end position="329"/>
    </location>
</feature>
<keyword evidence="9" id="KW-1185">Reference proteome</keyword>
<comment type="subcellular location">
    <subcellularLocation>
        <location evidence="1 6">Membrane</location>
        <topology evidence="1 6">Multi-pass membrane protein</topology>
    </subcellularLocation>
</comment>
<proteinExistence type="inferred from homology"/>
<organism evidence="8 9">
    <name type="scientific">Salvia divinorum</name>
    <name type="common">Maria pastora</name>
    <name type="synonym">Diviner's sage</name>
    <dbReference type="NCBI Taxonomy" id="28513"/>
    <lineage>
        <taxon>Eukaryota</taxon>
        <taxon>Viridiplantae</taxon>
        <taxon>Streptophyta</taxon>
        <taxon>Embryophyta</taxon>
        <taxon>Tracheophyta</taxon>
        <taxon>Spermatophyta</taxon>
        <taxon>Magnoliopsida</taxon>
        <taxon>eudicotyledons</taxon>
        <taxon>Gunneridae</taxon>
        <taxon>Pentapetalae</taxon>
        <taxon>asterids</taxon>
        <taxon>lamiids</taxon>
        <taxon>Lamiales</taxon>
        <taxon>Lamiaceae</taxon>
        <taxon>Nepetoideae</taxon>
        <taxon>Mentheae</taxon>
        <taxon>Salviinae</taxon>
        <taxon>Salvia</taxon>
        <taxon>Salvia subgen. Calosphace</taxon>
    </lineage>
</organism>
<evidence type="ECO:0000256" key="2">
    <source>
        <dbReference type="ARBA" id="ARBA00007635"/>
    </source>
</evidence>
<dbReference type="AlphaFoldDB" id="A0ABD1G4D6"/>
<feature type="transmembrane region" description="Helical" evidence="6">
    <location>
        <begin position="285"/>
        <end position="304"/>
    </location>
</feature>
<dbReference type="SUPFAM" id="SSF103481">
    <property type="entry name" value="Multidrug resistance efflux transporter EmrE"/>
    <property type="match status" value="2"/>
</dbReference>
<keyword evidence="3 6" id="KW-0812">Transmembrane</keyword>
<evidence type="ECO:0000256" key="4">
    <source>
        <dbReference type="ARBA" id="ARBA00022989"/>
    </source>
</evidence>
<keyword evidence="5 6" id="KW-0472">Membrane</keyword>